<keyword evidence="1" id="KW-1133">Transmembrane helix</keyword>
<organism evidence="2">
    <name type="scientific">Oryza nivara</name>
    <name type="common">Indian wild rice</name>
    <name type="synonym">Oryza sativa f. spontanea</name>
    <dbReference type="NCBI Taxonomy" id="4536"/>
    <lineage>
        <taxon>Eukaryota</taxon>
        <taxon>Viridiplantae</taxon>
        <taxon>Streptophyta</taxon>
        <taxon>Embryophyta</taxon>
        <taxon>Tracheophyta</taxon>
        <taxon>Spermatophyta</taxon>
        <taxon>Magnoliopsida</taxon>
        <taxon>Liliopsida</taxon>
        <taxon>Poales</taxon>
        <taxon>Poaceae</taxon>
        <taxon>BOP clade</taxon>
        <taxon>Oryzoideae</taxon>
        <taxon>Oryzeae</taxon>
        <taxon>Oryzinae</taxon>
        <taxon>Oryza</taxon>
    </lineage>
</organism>
<keyword evidence="1" id="KW-0472">Membrane</keyword>
<sequence>MSSPSAAFLPSLLTGFRHSTPAVAWTEKLEEERKWGAGAAPWGRGWRHGARRRRPWRRRVREKAERRCARSGGGESGDARKHKEVRCWWGGPVEWEGEVGMGYGKLGFFLMGYWVVLGFYINSVSSVISVNRRR</sequence>
<feature type="transmembrane region" description="Helical" evidence="1">
    <location>
        <begin position="111"/>
        <end position="130"/>
    </location>
</feature>
<keyword evidence="3" id="KW-1185">Reference proteome</keyword>
<dbReference type="HOGENOM" id="CLU_1899565_0_0_1"/>
<name>A0A0E0HP17_ORYNI</name>
<dbReference type="Proteomes" id="UP000006591">
    <property type="component" value="Chromosome 6"/>
</dbReference>
<accession>A0A0E0HP17</accession>
<reference evidence="2" key="1">
    <citation type="submission" date="2015-04" db="UniProtKB">
        <authorList>
            <consortium name="EnsemblPlants"/>
        </authorList>
    </citation>
    <scope>IDENTIFICATION</scope>
    <source>
        <strain evidence="2">SL10</strain>
    </source>
</reference>
<keyword evidence="1" id="KW-0812">Transmembrane</keyword>
<dbReference type="Gramene" id="ONIVA06G12570.1">
    <property type="protein sequence ID" value="ONIVA06G12570.1"/>
    <property type="gene ID" value="ONIVA06G12570"/>
</dbReference>
<proteinExistence type="predicted"/>
<protein>
    <submittedName>
        <fullName evidence="2">Uncharacterized protein</fullName>
    </submittedName>
</protein>
<dbReference type="EnsemblPlants" id="ONIVA06G12570.1">
    <property type="protein sequence ID" value="ONIVA06G12570.1"/>
    <property type="gene ID" value="ONIVA06G12570"/>
</dbReference>
<evidence type="ECO:0000313" key="2">
    <source>
        <dbReference type="EnsemblPlants" id="ONIVA06G12570.1"/>
    </source>
</evidence>
<reference evidence="2" key="2">
    <citation type="submission" date="2018-04" db="EMBL/GenBank/DDBJ databases">
        <title>OnivRS2 (Oryza nivara Reference Sequence Version 2).</title>
        <authorList>
            <person name="Zhang J."/>
            <person name="Kudrna D."/>
            <person name="Lee S."/>
            <person name="Talag J."/>
            <person name="Rajasekar S."/>
            <person name="Welchert J."/>
            <person name="Hsing Y.-I."/>
            <person name="Wing R.A."/>
        </authorList>
    </citation>
    <scope>NUCLEOTIDE SEQUENCE [LARGE SCALE GENOMIC DNA]</scope>
    <source>
        <strain evidence="2">SL10</strain>
    </source>
</reference>
<dbReference type="AlphaFoldDB" id="A0A0E0HP17"/>
<evidence type="ECO:0000256" key="1">
    <source>
        <dbReference type="SAM" id="Phobius"/>
    </source>
</evidence>
<evidence type="ECO:0000313" key="3">
    <source>
        <dbReference type="Proteomes" id="UP000006591"/>
    </source>
</evidence>